<feature type="domain" description="DUF4209" evidence="2">
    <location>
        <begin position="204"/>
        <end position="284"/>
    </location>
</feature>
<gene>
    <name evidence="3" type="ORF">mMyoMyo1_004615</name>
</gene>
<evidence type="ECO:0000259" key="2">
    <source>
        <dbReference type="Pfam" id="PF13910"/>
    </source>
</evidence>
<dbReference type="InterPro" id="IPR039635">
    <property type="entry name" value="ERMARD"/>
</dbReference>
<sequence length="1109" mass="120246">MRLRLSIAPASAPRRHRASLRRSPTPPPPLPARAQSRACAAQADVLPEVRRAGGGGTSRVLARRRGPDPEVVEMSLEDPVTTCLSAPVYHLICELGLEVKEYPAISSIVAGNGDVCWKTITDCVIGAESGQGLDYQGSVRLLGPVCEAVHMHFSSLTKGQFEVQYVPWLQWTSSPELFPEIFDALESRESPAAALSLMKLTACLERALGDVFLLVGKECPFLLRDLLASAELARVFGRPVMDVLTVFVGSPRGLNLRNVLWHGFASPQEVPPKYCSMLVLLTAGLGQLLEAHLQQTERTVAHRPLLTLADSEDWTVFPAATDEALWALEEVMKKSSFVLRIMLPYWEVALTKFKTHRFADCAMLLLMQLETGLRGLFAKVNGCPRRLLTAESAALYTTFDEMLAQHLSDGEINQLPLVLGEPAMEFLWDFLNHQEGPRVRDHLSHGEVSLPAFPKGLADQLLAFSLVLLLRFADEDLASEFKEKAAVQALVRLAEGYSARFHPVALIKKQVLSCEESVRSWPLLPLPEDAVREAARLGGSSEASACEPLIIKIVSELCRHVPGHHGAFGGLDRLPVERWPRPLPYICSLRVPTLFCPRAVLEVLTVLRSISSRCAQVSQQVTASLERRGQQWAEKTLRSRQRQNFLRMVSSVKLLAPVLSLVVLLVALELVSVHGVRGEKPCGRQRYLRFLKSVLQFTENLAACTSPARNQWGETARLTHTALLGIWTSGRGDRCSSTEPGAPAEAARRHVGAQSHQEPPDGCHSLQTGPGEAVPGTRSPWWCRVLLGQHAMECAVPVVVPCPPRSARHGVCGPRGGAVSSSVSTPWSVRSPGWCRVLLGQHAMECAVPVVVPCPRSARHGVCGPRGGAMSSSVSTPWSVRSPGWCRVLLGQHAMECAVPVVVPCPRSARHGVCGPRGGAMSSSVSTPWSVRSPWWCRVLLGQHAMECAVPGVVPCPPRSARHGVCGPRGGAVSSSVSTPWSVQFPWWCRVLGQHAMECAVPVVVPCPPRSARHGVCGPRGGAVSSSVSTPWSVRSPGWCRVLGQHAMECAVPGVVLCPPRSARHGVCGPRGGAVSSSVSTPWSVRSPWWCRVLLGQHAMECAVPGVVP</sequence>
<accession>A0A7J7WV50</accession>
<evidence type="ECO:0000256" key="1">
    <source>
        <dbReference type="SAM" id="MobiDB-lite"/>
    </source>
</evidence>
<dbReference type="AlphaFoldDB" id="A0A7J7WV50"/>
<dbReference type="Pfam" id="PF13910">
    <property type="entry name" value="DUF4209"/>
    <property type="match status" value="1"/>
</dbReference>
<dbReference type="InterPro" id="IPR025209">
    <property type="entry name" value="DUF4209"/>
</dbReference>
<dbReference type="PANTHER" id="PTHR31701">
    <property type="entry name" value="ENDOPLASMIC RETICULUM MEMBRANE-ASSOCIATED RNA DEGRADATION PROTEIN"/>
    <property type="match status" value="1"/>
</dbReference>
<organism evidence="3 4">
    <name type="scientific">Myotis myotis</name>
    <name type="common">Greater mouse-eared bat</name>
    <name type="synonym">Vespertilio myotis</name>
    <dbReference type="NCBI Taxonomy" id="51298"/>
    <lineage>
        <taxon>Eukaryota</taxon>
        <taxon>Metazoa</taxon>
        <taxon>Chordata</taxon>
        <taxon>Craniata</taxon>
        <taxon>Vertebrata</taxon>
        <taxon>Euteleostomi</taxon>
        <taxon>Mammalia</taxon>
        <taxon>Eutheria</taxon>
        <taxon>Laurasiatheria</taxon>
        <taxon>Chiroptera</taxon>
        <taxon>Yangochiroptera</taxon>
        <taxon>Vespertilionidae</taxon>
        <taxon>Myotis</taxon>
    </lineage>
</organism>
<dbReference type="EMBL" id="JABWUV010000007">
    <property type="protein sequence ID" value="KAF6341178.1"/>
    <property type="molecule type" value="Genomic_DNA"/>
</dbReference>
<comment type="caution">
    <text evidence="3">The sequence shown here is derived from an EMBL/GenBank/DDBJ whole genome shotgun (WGS) entry which is preliminary data.</text>
</comment>
<keyword evidence="4" id="KW-1185">Reference proteome</keyword>
<feature type="region of interest" description="Disordered" evidence="1">
    <location>
        <begin position="1"/>
        <end position="34"/>
    </location>
</feature>
<reference evidence="3 4" key="1">
    <citation type="journal article" date="2020" name="Nature">
        <title>Six reference-quality genomes reveal evolution of bat adaptations.</title>
        <authorList>
            <person name="Jebb D."/>
            <person name="Huang Z."/>
            <person name="Pippel M."/>
            <person name="Hughes G.M."/>
            <person name="Lavrichenko K."/>
            <person name="Devanna P."/>
            <person name="Winkler S."/>
            <person name="Jermiin L.S."/>
            <person name="Skirmuntt E.C."/>
            <person name="Katzourakis A."/>
            <person name="Burkitt-Gray L."/>
            <person name="Ray D.A."/>
            <person name="Sullivan K.A.M."/>
            <person name="Roscito J.G."/>
            <person name="Kirilenko B.M."/>
            <person name="Davalos L.M."/>
            <person name="Corthals A.P."/>
            <person name="Power M.L."/>
            <person name="Jones G."/>
            <person name="Ransome R.D."/>
            <person name="Dechmann D.K.N."/>
            <person name="Locatelli A.G."/>
            <person name="Puechmaille S.J."/>
            <person name="Fedrigo O."/>
            <person name="Jarvis E.D."/>
            <person name="Hiller M."/>
            <person name="Vernes S.C."/>
            <person name="Myers E.W."/>
            <person name="Teeling E.C."/>
        </authorList>
    </citation>
    <scope>NUCLEOTIDE SEQUENCE [LARGE SCALE GENOMIC DNA]</scope>
    <source>
        <strain evidence="3">MMyoMyo1</strain>
        <tissue evidence="3">Flight muscle</tissue>
    </source>
</reference>
<dbReference type="PANTHER" id="PTHR31701:SF2">
    <property type="entry name" value="ENDOPLASMIC RETICULUM MEMBRANE-ASSOCIATED RNA DEGRADATION PROTEIN"/>
    <property type="match status" value="1"/>
</dbReference>
<evidence type="ECO:0000313" key="4">
    <source>
        <dbReference type="Proteomes" id="UP000527355"/>
    </source>
</evidence>
<dbReference type="Proteomes" id="UP000527355">
    <property type="component" value="Unassembled WGS sequence"/>
</dbReference>
<evidence type="ECO:0000313" key="3">
    <source>
        <dbReference type="EMBL" id="KAF6341178.1"/>
    </source>
</evidence>
<dbReference type="VEuPathDB" id="HostDB:GeneID_118660067"/>
<name>A0A7J7WV50_MYOMY</name>
<protein>
    <submittedName>
        <fullName evidence="3">ER membrane associated RNA degradation</fullName>
    </submittedName>
</protein>
<proteinExistence type="predicted"/>
<feature type="region of interest" description="Disordered" evidence="1">
    <location>
        <begin position="731"/>
        <end position="772"/>
    </location>
</feature>
<feature type="compositionally biased region" description="Low complexity" evidence="1">
    <location>
        <begin position="1"/>
        <end position="12"/>
    </location>
</feature>